<protein>
    <submittedName>
        <fullName evidence="7">Precorrin-6A synthase (Deacetylating)</fullName>
    </submittedName>
</protein>
<dbReference type="NCBIfam" id="TIGR02434">
    <property type="entry name" value="CobF"/>
    <property type="match status" value="1"/>
</dbReference>
<dbReference type="STRING" id="233100.SAMN05216526_0199"/>
<comment type="pathway">
    <text evidence="1">Cofactor biosynthesis; adenosylcobalamin biosynthesis.</text>
</comment>
<dbReference type="InterPro" id="IPR014777">
    <property type="entry name" value="4pyrrole_Mease_sub1"/>
</dbReference>
<keyword evidence="4" id="KW-0808">Transferase</keyword>
<evidence type="ECO:0000256" key="1">
    <source>
        <dbReference type="ARBA" id="ARBA00004953"/>
    </source>
</evidence>
<dbReference type="CDD" id="cd11643">
    <property type="entry name" value="Precorrin-6A-synthase"/>
    <property type="match status" value="1"/>
</dbReference>
<dbReference type="PANTHER" id="PTHR43467:SF1">
    <property type="entry name" value="PRECORRIN-6A SYNTHASE [DEACETYLATING]"/>
    <property type="match status" value="1"/>
</dbReference>
<dbReference type="SUPFAM" id="SSF53790">
    <property type="entry name" value="Tetrapyrrole methylase"/>
    <property type="match status" value="1"/>
</dbReference>
<dbReference type="GO" id="GO:0032259">
    <property type="term" value="P:methylation"/>
    <property type="evidence" value="ECO:0007669"/>
    <property type="project" value="UniProtKB-KW"/>
</dbReference>
<dbReference type="Proteomes" id="UP000223759">
    <property type="component" value="Unassembled WGS sequence"/>
</dbReference>
<keyword evidence="2" id="KW-0169">Cobalamin biosynthesis</keyword>
<proteinExistence type="predicted"/>
<accession>A0A1R3VMD1</accession>
<dbReference type="EMBL" id="FTPK01000001">
    <property type="protein sequence ID" value="SIT65748.1"/>
    <property type="molecule type" value="Genomic_DNA"/>
</dbReference>
<evidence type="ECO:0000256" key="4">
    <source>
        <dbReference type="ARBA" id="ARBA00022679"/>
    </source>
</evidence>
<dbReference type="Gene3D" id="3.30.950.10">
    <property type="entry name" value="Methyltransferase, Cobalt-precorrin-4 Transmethylase, Domain 2"/>
    <property type="match status" value="1"/>
</dbReference>
<dbReference type="OrthoDB" id="9787471at2"/>
<dbReference type="AlphaFoldDB" id="A0A1R3VMD1"/>
<evidence type="ECO:0000256" key="3">
    <source>
        <dbReference type="ARBA" id="ARBA00022603"/>
    </source>
</evidence>
<dbReference type="InterPro" id="IPR012797">
    <property type="entry name" value="CobF"/>
</dbReference>
<keyword evidence="8" id="KW-1185">Reference proteome</keyword>
<evidence type="ECO:0000313" key="7">
    <source>
        <dbReference type="EMBL" id="SIT65748.1"/>
    </source>
</evidence>
<keyword evidence="3" id="KW-0489">Methyltransferase</keyword>
<dbReference type="Gene3D" id="3.40.1010.10">
    <property type="entry name" value="Cobalt-precorrin-4 Transmethylase, Domain 1"/>
    <property type="match status" value="1"/>
</dbReference>
<dbReference type="InterPro" id="IPR035996">
    <property type="entry name" value="4pyrrol_Methylase_sf"/>
</dbReference>
<dbReference type="PIRSF" id="PIRSF036525">
    <property type="entry name" value="CobF"/>
    <property type="match status" value="1"/>
</dbReference>
<dbReference type="RefSeq" id="WP_076754169.1">
    <property type="nucleotide sequence ID" value="NZ_CP023018.1"/>
</dbReference>
<evidence type="ECO:0000313" key="8">
    <source>
        <dbReference type="Proteomes" id="UP000223759"/>
    </source>
</evidence>
<name>A0A1R3VMD1_9GAMM</name>
<dbReference type="GO" id="GO:0009236">
    <property type="term" value="P:cobalamin biosynthetic process"/>
    <property type="evidence" value="ECO:0007669"/>
    <property type="project" value="UniProtKB-KW"/>
</dbReference>
<evidence type="ECO:0000259" key="6">
    <source>
        <dbReference type="Pfam" id="PF00590"/>
    </source>
</evidence>
<dbReference type="PANTHER" id="PTHR43467">
    <property type="entry name" value="COBALT-PRECORRIN-2 C(20)-METHYLTRANSFERASE"/>
    <property type="match status" value="1"/>
</dbReference>
<evidence type="ECO:0000256" key="2">
    <source>
        <dbReference type="ARBA" id="ARBA00022573"/>
    </source>
</evidence>
<organism evidence="7 8">
    <name type="scientific">Ectothiorhodosinus mongolicus</name>
    <dbReference type="NCBI Taxonomy" id="233100"/>
    <lineage>
        <taxon>Bacteria</taxon>
        <taxon>Pseudomonadati</taxon>
        <taxon>Pseudomonadota</taxon>
        <taxon>Gammaproteobacteria</taxon>
        <taxon>Chromatiales</taxon>
        <taxon>Ectothiorhodospiraceae</taxon>
        <taxon>Ectothiorhodosinus</taxon>
    </lineage>
</organism>
<gene>
    <name evidence="7" type="ORF">SAMN05216526_0199</name>
</gene>
<dbReference type="GO" id="GO:0043819">
    <property type="term" value="F:precorrin-6A synthase (deacetylating) activity"/>
    <property type="evidence" value="ECO:0007669"/>
    <property type="project" value="InterPro"/>
</dbReference>
<dbReference type="InterPro" id="IPR000878">
    <property type="entry name" value="4pyrrol_Mease"/>
</dbReference>
<dbReference type="InterPro" id="IPR014776">
    <property type="entry name" value="4pyrrole_Mease_sub2"/>
</dbReference>
<dbReference type="Pfam" id="PF00590">
    <property type="entry name" value="TP_methylase"/>
    <property type="match status" value="1"/>
</dbReference>
<sequence length="254" mass="28454">MRQIFLIGIGAGDPQHLTLQAIEAMQAVDVFFFLDKREETHDLIAARQALFQRHARPDAQAMVLNDPPRAQSPNYHQDVQHWHEQRAERLEEALMTSLSESGVGALLVWGEPSIYDSAMRLMRQIEARGQCAIQTQVIPGISSIQALAAAFAEPLNRIGEPIHITTGRALKAGFPADLDAVVVMLDGECSFTHVMQPEMEIFWGAYLGTPDQLLIQGPVMQVADEIITTRQQARARHGWIMDTYLLRRPLRLKA</sequence>
<reference evidence="7 8" key="1">
    <citation type="submission" date="2017-01" db="EMBL/GenBank/DDBJ databases">
        <authorList>
            <person name="Mah S.A."/>
            <person name="Swanson W.J."/>
            <person name="Moy G.W."/>
            <person name="Vacquier V.D."/>
        </authorList>
    </citation>
    <scope>NUCLEOTIDE SEQUENCE [LARGE SCALE GENOMIC DNA]</scope>
    <source>
        <strain evidence="7 8">M9</strain>
    </source>
</reference>
<keyword evidence="5" id="KW-0949">S-adenosyl-L-methionine</keyword>
<feature type="domain" description="Tetrapyrrole methylase" evidence="6">
    <location>
        <begin position="4"/>
        <end position="221"/>
    </location>
</feature>
<evidence type="ECO:0000256" key="5">
    <source>
        <dbReference type="ARBA" id="ARBA00022691"/>
    </source>
</evidence>